<dbReference type="OrthoDB" id="3796275at2759"/>
<dbReference type="Proteomes" id="UP000030686">
    <property type="component" value="Unassembled WGS sequence"/>
</dbReference>
<proteinExistence type="predicted"/>
<gene>
    <name evidence="1" type="ORF">PROQFM164_S01g002536</name>
</gene>
<organism evidence="1 2">
    <name type="scientific">Penicillium roqueforti (strain FM164)</name>
    <dbReference type="NCBI Taxonomy" id="1365484"/>
    <lineage>
        <taxon>Eukaryota</taxon>
        <taxon>Fungi</taxon>
        <taxon>Dikarya</taxon>
        <taxon>Ascomycota</taxon>
        <taxon>Pezizomycotina</taxon>
        <taxon>Eurotiomycetes</taxon>
        <taxon>Eurotiomycetidae</taxon>
        <taxon>Eurotiales</taxon>
        <taxon>Aspergillaceae</taxon>
        <taxon>Penicillium</taxon>
    </lineage>
</organism>
<evidence type="ECO:0000313" key="1">
    <source>
        <dbReference type="EMBL" id="CDM28725.1"/>
    </source>
</evidence>
<name>W6PXQ1_PENRF</name>
<sequence length="234" mass="26713">MHSLSKIDLALHEWQSFYQDVVAKYDSHNGTWDPAVIEAIVIGGSFSVATEQVLVGDDLGVRRRFHERNRQAVTTVLQIQGYNLRFADYKAARPTPFTGVPDFVVLDSSRAIKVVGEAKTPWDRLKVNMLDAAIIKFEQGNEKKLGRYLGQLAGQMRERDLKYAFLTTYDETVFVRKVDVESDWGLGYSPVIRHDDTFGQALSGQTFSETLPQCSNHRTMSKVLRFMEQEQRYL</sequence>
<keyword evidence="2" id="KW-1185">Reference proteome</keyword>
<evidence type="ECO:0000313" key="2">
    <source>
        <dbReference type="Proteomes" id="UP000030686"/>
    </source>
</evidence>
<reference evidence="1" key="1">
    <citation type="journal article" date="2014" name="Nat. Commun.">
        <title>Multiple recent horizontal transfers of a large genomic region in cheese making fungi.</title>
        <authorList>
            <person name="Cheeseman K."/>
            <person name="Ropars J."/>
            <person name="Renault P."/>
            <person name="Dupont J."/>
            <person name="Gouzy J."/>
            <person name="Branca A."/>
            <person name="Abraham A.L."/>
            <person name="Ceppi M."/>
            <person name="Conseiller E."/>
            <person name="Debuchy R."/>
            <person name="Malagnac F."/>
            <person name="Goarin A."/>
            <person name="Silar P."/>
            <person name="Lacoste S."/>
            <person name="Sallet E."/>
            <person name="Bensimon A."/>
            <person name="Giraud T."/>
            <person name="Brygoo Y."/>
        </authorList>
    </citation>
    <scope>NUCLEOTIDE SEQUENCE [LARGE SCALE GENOMIC DNA]</scope>
    <source>
        <strain evidence="1">FM164</strain>
    </source>
</reference>
<accession>W6PXQ1</accession>
<dbReference type="OMA" id="WQHEISS"/>
<dbReference type="AlphaFoldDB" id="W6PXQ1"/>
<dbReference type="EMBL" id="HG792015">
    <property type="protein sequence ID" value="CDM28725.1"/>
    <property type="molecule type" value="Genomic_DNA"/>
</dbReference>
<protein>
    <submittedName>
        <fullName evidence="1">Genomic scaffold, ProqFM164S01</fullName>
    </submittedName>
</protein>